<gene>
    <name evidence="11" type="ORF">EI684_05335</name>
</gene>
<evidence type="ECO:0000256" key="5">
    <source>
        <dbReference type="ARBA" id="ARBA00022679"/>
    </source>
</evidence>
<dbReference type="SMART" id="SM00091">
    <property type="entry name" value="PAS"/>
    <property type="match status" value="1"/>
</dbReference>
<dbReference type="Gene3D" id="3.30.450.20">
    <property type="entry name" value="PAS domain"/>
    <property type="match status" value="1"/>
</dbReference>
<dbReference type="InterPro" id="IPR003594">
    <property type="entry name" value="HATPase_dom"/>
</dbReference>
<evidence type="ECO:0000256" key="7">
    <source>
        <dbReference type="ARBA" id="ARBA00023012"/>
    </source>
</evidence>
<reference evidence="11 12" key="1">
    <citation type="submission" date="2018-12" db="EMBL/GenBank/DDBJ databases">
        <title>Genome Sequence of Candidatus Viridilinea halotolerans isolated from saline sulfide-rich spring.</title>
        <authorList>
            <person name="Grouzdev D.S."/>
            <person name="Burganskaya E.I."/>
            <person name="Krutkina M.S."/>
            <person name="Sukhacheva M.V."/>
            <person name="Gorlenko V.M."/>
        </authorList>
    </citation>
    <scope>NUCLEOTIDE SEQUENCE [LARGE SCALE GENOMIC DNA]</scope>
    <source>
        <strain evidence="11">Chok-6</strain>
    </source>
</reference>
<dbReference type="PROSITE" id="PS50112">
    <property type="entry name" value="PAS"/>
    <property type="match status" value="1"/>
</dbReference>
<dbReference type="InterPro" id="IPR029016">
    <property type="entry name" value="GAF-like_dom_sf"/>
</dbReference>
<dbReference type="InterPro" id="IPR036097">
    <property type="entry name" value="HisK_dim/P_sf"/>
</dbReference>
<dbReference type="Gene3D" id="3.30.565.10">
    <property type="entry name" value="Histidine kinase-like ATPase, C-terminal domain"/>
    <property type="match status" value="1"/>
</dbReference>
<evidence type="ECO:0000259" key="10">
    <source>
        <dbReference type="PROSITE" id="PS50112"/>
    </source>
</evidence>
<evidence type="ECO:0000313" key="12">
    <source>
        <dbReference type="Proteomes" id="UP000280307"/>
    </source>
</evidence>
<feature type="domain" description="Histidine kinase" evidence="9">
    <location>
        <begin position="339"/>
        <end position="560"/>
    </location>
</feature>
<protein>
    <recommendedName>
        <fullName evidence="8">Circadian input-output histidine kinase CikA</fullName>
        <ecNumber evidence="3">2.7.13.3</ecNumber>
    </recommendedName>
</protein>
<organism evidence="11 12">
    <name type="scientific">Candidatus Viridilinea halotolerans</name>
    <dbReference type="NCBI Taxonomy" id="2491704"/>
    <lineage>
        <taxon>Bacteria</taxon>
        <taxon>Bacillati</taxon>
        <taxon>Chloroflexota</taxon>
        <taxon>Chloroflexia</taxon>
        <taxon>Chloroflexales</taxon>
        <taxon>Chloroflexineae</taxon>
        <taxon>Oscillochloridaceae</taxon>
        <taxon>Candidatus Viridilinea</taxon>
    </lineage>
</organism>
<dbReference type="InterPro" id="IPR035965">
    <property type="entry name" value="PAS-like_dom_sf"/>
</dbReference>
<proteinExistence type="inferred from homology"/>
<comment type="caution">
    <text evidence="11">The sequence shown here is derived from an EMBL/GenBank/DDBJ whole genome shotgun (WGS) entry which is preliminary data.</text>
</comment>
<dbReference type="Pfam" id="PF08448">
    <property type="entry name" value="PAS_4"/>
    <property type="match status" value="1"/>
</dbReference>
<dbReference type="Gene3D" id="1.10.287.130">
    <property type="match status" value="1"/>
</dbReference>
<evidence type="ECO:0000256" key="8">
    <source>
        <dbReference type="ARBA" id="ARBA00074306"/>
    </source>
</evidence>
<dbReference type="NCBIfam" id="TIGR00229">
    <property type="entry name" value="sensory_box"/>
    <property type="match status" value="1"/>
</dbReference>
<dbReference type="InterPro" id="IPR013656">
    <property type="entry name" value="PAS_4"/>
</dbReference>
<evidence type="ECO:0000256" key="6">
    <source>
        <dbReference type="ARBA" id="ARBA00022777"/>
    </source>
</evidence>
<keyword evidence="6" id="KW-0418">Kinase</keyword>
<dbReference type="Pfam" id="PF02518">
    <property type="entry name" value="HATPase_c"/>
    <property type="match status" value="1"/>
</dbReference>
<dbReference type="PANTHER" id="PTHR43047:SF63">
    <property type="entry name" value="HISTIDINE KINASE"/>
    <property type="match status" value="1"/>
</dbReference>
<dbReference type="GO" id="GO:0009927">
    <property type="term" value="F:histidine phosphotransfer kinase activity"/>
    <property type="evidence" value="ECO:0007669"/>
    <property type="project" value="TreeGrafter"/>
</dbReference>
<dbReference type="PROSITE" id="PS50109">
    <property type="entry name" value="HIS_KIN"/>
    <property type="match status" value="1"/>
</dbReference>
<dbReference type="SUPFAM" id="SSF55785">
    <property type="entry name" value="PYP-like sensor domain (PAS domain)"/>
    <property type="match status" value="1"/>
</dbReference>
<dbReference type="Proteomes" id="UP000280307">
    <property type="component" value="Unassembled WGS sequence"/>
</dbReference>
<sequence length="563" mass="62549">MQDAHPSPPQPANEEQRIATLRRCRILDTMPEQFFDDLTAVASYICETPIAAVSLVDRHRQWFKAQVGLTDSETPRNVAFCAHTILDPVELLEVHDALDDVRFRTSTLVTENPHIRFYAGTPLTMRDGTTLGALCVVDTVPRELNEKQRAALAALGRSVVNELELRLNDALARELVEHELQASEAKFRGLNDSLDSAIIIVDRNGHCLYANEVTANLLGQTSAAIVNASLAQIFPALVEEQAVLIRQVLQSNSGRVVEAALSLQTEHRWFRISMQPIRGDDGRAMCVLINATDIHTLKTTQEQLIELNQAIAAQAEAVHELARNEIARTMRMRTDFLASVSHELRTPLNAILGLSESMLDGVCDPLTPLQVETVNQIYKSGNQLLNLISDVLDLSKIESDRLQLECEAVLVADVCRASLRFVHEQVRQKQQRLAFTLNNELAIMEVDHKRLRQMLGNLLSNAVKFTPPGGTIALEVELDATTEQAIFRVRDTGIGISQEDQAHIFEPFSKLDNRLNRDHEGTGLGLILVRRLTELHGGTVSVMSEPGVGSCFTIILPYRPMVL</sequence>
<dbReference type="InterPro" id="IPR003661">
    <property type="entry name" value="HisK_dim/P_dom"/>
</dbReference>
<dbReference type="InterPro" id="IPR000014">
    <property type="entry name" value="PAS"/>
</dbReference>
<feature type="domain" description="PAS" evidence="10">
    <location>
        <begin position="183"/>
        <end position="252"/>
    </location>
</feature>
<dbReference type="CDD" id="cd00082">
    <property type="entry name" value="HisKA"/>
    <property type="match status" value="1"/>
</dbReference>
<dbReference type="GO" id="GO:0005886">
    <property type="term" value="C:plasma membrane"/>
    <property type="evidence" value="ECO:0007669"/>
    <property type="project" value="TreeGrafter"/>
</dbReference>
<accession>A0A426U5J1</accession>
<dbReference type="SUPFAM" id="SSF55781">
    <property type="entry name" value="GAF domain-like"/>
    <property type="match status" value="1"/>
</dbReference>
<dbReference type="CDD" id="cd00130">
    <property type="entry name" value="PAS"/>
    <property type="match status" value="1"/>
</dbReference>
<evidence type="ECO:0000256" key="3">
    <source>
        <dbReference type="ARBA" id="ARBA00012438"/>
    </source>
</evidence>
<evidence type="ECO:0000259" key="9">
    <source>
        <dbReference type="PROSITE" id="PS50109"/>
    </source>
</evidence>
<comment type="catalytic activity">
    <reaction evidence="1">
        <text>ATP + protein L-histidine = ADP + protein N-phospho-L-histidine.</text>
        <dbReference type="EC" id="2.7.13.3"/>
    </reaction>
</comment>
<dbReference type="SUPFAM" id="SSF55874">
    <property type="entry name" value="ATPase domain of HSP90 chaperone/DNA topoisomerase II/histidine kinase"/>
    <property type="match status" value="1"/>
</dbReference>
<dbReference type="AlphaFoldDB" id="A0A426U5J1"/>
<dbReference type="SUPFAM" id="SSF47384">
    <property type="entry name" value="Homodimeric domain of signal transducing histidine kinase"/>
    <property type="match status" value="1"/>
</dbReference>
<dbReference type="FunFam" id="3.30.565.10:FF:000010">
    <property type="entry name" value="Sensor histidine kinase RcsC"/>
    <property type="match status" value="1"/>
</dbReference>
<dbReference type="InterPro" id="IPR005467">
    <property type="entry name" value="His_kinase_dom"/>
</dbReference>
<evidence type="ECO:0000313" key="11">
    <source>
        <dbReference type="EMBL" id="RRR75191.1"/>
    </source>
</evidence>
<dbReference type="EMBL" id="RSAS01000206">
    <property type="protein sequence ID" value="RRR75191.1"/>
    <property type="molecule type" value="Genomic_DNA"/>
</dbReference>
<dbReference type="GO" id="GO:0000155">
    <property type="term" value="F:phosphorelay sensor kinase activity"/>
    <property type="evidence" value="ECO:0007669"/>
    <property type="project" value="InterPro"/>
</dbReference>
<dbReference type="PRINTS" id="PR00344">
    <property type="entry name" value="BCTRLSENSOR"/>
</dbReference>
<dbReference type="InterPro" id="IPR036890">
    <property type="entry name" value="HATPase_C_sf"/>
</dbReference>
<keyword evidence="5" id="KW-0808">Transferase</keyword>
<dbReference type="InterPro" id="IPR004358">
    <property type="entry name" value="Sig_transdc_His_kin-like_C"/>
</dbReference>
<dbReference type="Gene3D" id="3.30.450.40">
    <property type="match status" value="1"/>
</dbReference>
<keyword evidence="4" id="KW-0597">Phosphoprotein</keyword>
<comment type="similarity">
    <text evidence="2">In the N-terminal section; belongs to the phytochrome family.</text>
</comment>
<dbReference type="CDD" id="cd16922">
    <property type="entry name" value="HATPase_EvgS-ArcB-TorS-like"/>
    <property type="match status" value="1"/>
</dbReference>
<name>A0A426U5J1_9CHLR</name>
<evidence type="ECO:0000256" key="2">
    <source>
        <dbReference type="ARBA" id="ARBA00006402"/>
    </source>
</evidence>
<dbReference type="PANTHER" id="PTHR43047">
    <property type="entry name" value="TWO-COMPONENT HISTIDINE PROTEIN KINASE"/>
    <property type="match status" value="1"/>
</dbReference>
<dbReference type="SMART" id="SM00387">
    <property type="entry name" value="HATPase_c"/>
    <property type="match status" value="1"/>
</dbReference>
<evidence type="ECO:0000256" key="4">
    <source>
        <dbReference type="ARBA" id="ARBA00022553"/>
    </source>
</evidence>
<dbReference type="SMART" id="SM00388">
    <property type="entry name" value="HisKA"/>
    <property type="match status" value="1"/>
</dbReference>
<evidence type="ECO:0000256" key="1">
    <source>
        <dbReference type="ARBA" id="ARBA00000085"/>
    </source>
</evidence>
<keyword evidence="7" id="KW-0902">Two-component regulatory system</keyword>
<dbReference type="EC" id="2.7.13.3" evidence="3"/>
<dbReference type="Pfam" id="PF00512">
    <property type="entry name" value="HisKA"/>
    <property type="match status" value="1"/>
</dbReference>